<evidence type="ECO:0000313" key="1">
    <source>
        <dbReference type="EMBL" id="GAG79256.1"/>
    </source>
</evidence>
<dbReference type="InterPro" id="IPR011032">
    <property type="entry name" value="GroES-like_sf"/>
</dbReference>
<dbReference type="Gene3D" id="3.90.180.10">
    <property type="entry name" value="Medium-chain alcohol dehydrogenases, catalytic domain"/>
    <property type="match status" value="1"/>
</dbReference>
<proteinExistence type="predicted"/>
<gene>
    <name evidence="1" type="ORF">S01H4_27744</name>
</gene>
<protein>
    <submittedName>
        <fullName evidence="1">Uncharacterized protein</fullName>
    </submittedName>
</protein>
<comment type="caution">
    <text evidence="1">The sequence shown here is derived from an EMBL/GenBank/DDBJ whole genome shotgun (WGS) entry which is preliminary data.</text>
</comment>
<organism evidence="1">
    <name type="scientific">marine sediment metagenome</name>
    <dbReference type="NCBI Taxonomy" id="412755"/>
    <lineage>
        <taxon>unclassified sequences</taxon>
        <taxon>metagenomes</taxon>
        <taxon>ecological metagenomes</taxon>
    </lineage>
</organism>
<dbReference type="SUPFAM" id="SSF50129">
    <property type="entry name" value="GroES-like"/>
    <property type="match status" value="1"/>
</dbReference>
<sequence>MKALIYRKFGDPGVLEWVEKWPKPVVSPGKVLIRSIAGSINPKDVLLRKGKFSCTLARDPLPRVSGGSN</sequence>
<reference evidence="1" key="1">
    <citation type="journal article" date="2014" name="Front. Microbiol.">
        <title>High frequency of phylogenetically diverse reductive dehalogenase-homologous genes in deep subseafloor sedimentary metagenomes.</title>
        <authorList>
            <person name="Kawai M."/>
            <person name="Futagami T."/>
            <person name="Toyoda A."/>
            <person name="Takaki Y."/>
            <person name="Nishi S."/>
            <person name="Hori S."/>
            <person name="Arai W."/>
            <person name="Tsubouchi T."/>
            <person name="Morono Y."/>
            <person name="Uchiyama I."/>
            <person name="Ito T."/>
            <person name="Fujiyama A."/>
            <person name="Inagaki F."/>
            <person name="Takami H."/>
        </authorList>
    </citation>
    <scope>NUCLEOTIDE SEQUENCE</scope>
    <source>
        <strain evidence="1">Expedition CK06-06</strain>
    </source>
</reference>
<name>X1C4F9_9ZZZZ</name>
<dbReference type="EMBL" id="BART01013626">
    <property type="protein sequence ID" value="GAG79256.1"/>
    <property type="molecule type" value="Genomic_DNA"/>
</dbReference>
<dbReference type="AlphaFoldDB" id="X1C4F9"/>
<accession>X1C4F9</accession>